<feature type="disulfide bond" evidence="1">
    <location>
        <begin position="44"/>
        <end position="62"/>
    </location>
</feature>
<evidence type="ECO:0000259" key="5">
    <source>
        <dbReference type="PROSITE" id="PS50050"/>
    </source>
</evidence>
<feature type="chain" id="PRO_5046415880" description="TNFR-Cys domain-containing protein" evidence="4">
    <location>
        <begin position="21"/>
        <end position="368"/>
    </location>
</feature>
<feature type="repeat" description="TNFR-Cys" evidence="1">
    <location>
        <begin position="26"/>
        <end position="62"/>
    </location>
</feature>
<dbReference type="Pfam" id="PF00020">
    <property type="entry name" value="TNFR_c6"/>
    <property type="match status" value="2"/>
</dbReference>
<dbReference type="SUPFAM" id="SSF57586">
    <property type="entry name" value="TNF receptor-like"/>
    <property type="match status" value="1"/>
</dbReference>
<organism evidence="6 7">
    <name type="scientific">Porites lobata</name>
    <dbReference type="NCBI Taxonomy" id="104759"/>
    <lineage>
        <taxon>Eukaryota</taxon>
        <taxon>Metazoa</taxon>
        <taxon>Cnidaria</taxon>
        <taxon>Anthozoa</taxon>
        <taxon>Hexacorallia</taxon>
        <taxon>Scleractinia</taxon>
        <taxon>Fungiina</taxon>
        <taxon>Poritidae</taxon>
        <taxon>Porites</taxon>
    </lineage>
</organism>
<dbReference type="Proteomes" id="UP001159405">
    <property type="component" value="Unassembled WGS sequence"/>
</dbReference>
<comment type="caution">
    <text evidence="1">Lacks conserved residue(s) required for the propagation of feature annotation.</text>
</comment>
<dbReference type="SMART" id="SM00208">
    <property type="entry name" value="TNFR"/>
    <property type="match status" value="3"/>
</dbReference>
<reference evidence="6 7" key="1">
    <citation type="submission" date="2022-05" db="EMBL/GenBank/DDBJ databases">
        <authorList>
            <consortium name="Genoscope - CEA"/>
            <person name="William W."/>
        </authorList>
    </citation>
    <scope>NUCLEOTIDE SEQUENCE [LARGE SCALE GENOMIC DNA]</scope>
</reference>
<name>A0ABN8QXE9_9CNID</name>
<gene>
    <name evidence="6" type="ORF">PLOB_00012062</name>
</gene>
<feature type="compositionally biased region" description="Polar residues" evidence="2">
    <location>
        <begin position="156"/>
        <end position="170"/>
    </location>
</feature>
<dbReference type="EMBL" id="CALNXK010000166">
    <property type="protein sequence ID" value="CAH3171699.1"/>
    <property type="molecule type" value="Genomic_DNA"/>
</dbReference>
<dbReference type="InterPro" id="IPR011029">
    <property type="entry name" value="DEATH-like_dom_sf"/>
</dbReference>
<dbReference type="PANTHER" id="PTHR46605">
    <property type="entry name" value="TUMOR NECROSIS FACTOR RECEPTOR"/>
    <property type="match status" value="1"/>
</dbReference>
<feature type="disulfide bond" evidence="1">
    <location>
        <begin position="65"/>
        <end position="80"/>
    </location>
</feature>
<dbReference type="PROSITE" id="PS50050">
    <property type="entry name" value="TNFR_NGFR_2"/>
    <property type="match status" value="2"/>
</dbReference>
<evidence type="ECO:0000256" key="1">
    <source>
        <dbReference type="PROSITE-ProRule" id="PRU00206"/>
    </source>
</evidence>
<dbReference type="PROSITE" id="PS00652">
    <property type="entry name" value="TNFR_NGFR_1"/>
    <property type="match status" value="2"/>
</dbReference>
<evidence type="ECO:0000313" key="7">
    <source>
        <dbReference type="Proteomes" id="UP001159405"/>
    </source>
</evidence>
<dbReference type="Gene3D" id="1.10.533.10">
    <property type="entry name" value="Death Domain, Fas"/>
    <property type="match status" value="1"/>
</dbReference>
<sequence>MSLLTVFLFVQSGMIGSKLAVASTGECPPQQFWNGTLCTPCSMCGPGYGMKTECAEKQDTECEKCWLGYDYSNTTGMEPCKRCINEESNCLDGNFKVITNCTRFSPTVCSGCEDENYFDLSVGLLGGCVPCSPPCGVYEVETRQCTTEHDRLCQTKQQTTNKPQVPSTAFPTIIPPVKGTAPYGTMEPPAEPEGSQEDASQEVPIGKQSWFWVVVVGVPVALVTSVVAVPRLVKWNKRRKRLNNQNNDSVAQQSTPLVPRGLDTLIRDLTVEDREFISQRLNVEDPEGYPYWLKVGEKLGLKDRCRQWRGRGVRNPTDNLLTAFAEKRESTIRKLIEASEEAGLTLFASELENRFSPKDNQSGSEENV</sequence>
<dbReference type="Gene3D" id="2.10.50.10">
    <property type="entry name" value="Tumor Necrosis Factor Receptor, subunit A, domain 2"/>
    <property type="match status" value="2"/>
</dbReference>
<feature type="transmembrane region" description="Helical" evidence="3">
    <location>
        <begin position="210"/>
        <end position="233"/>
    </location>
</feature>
<dbReference type="InterPro" id="IPR001368">
    <property type="entry name" value="TNFR/NGFR_Cys_rich_reg"/>
</dbReference>
<evidence type="ECO:0000256" key="3">
    <source>
        <dbReference type="SAM" id="Phobius"/>
    </source>
</evidence>
<comment type="caution">
    <text evidence="6">The sequence shown here is derived from an EMBL/GenBank/DDBJ whole genome shotgun (WGS) entry which is preliminary data.</text>
</comment>
<keyword evidence="3" id="KW-0472">Membrane</keyword>
<keyword evidence="3" id="KW-0812">Transmembrane</keyword>
<keyword evidence="7" id="KW-1185">Reference proteome</keyword>
<evidence type="ECO:0000313" key="6">
    <source>
        <dbReference type="EMBL" id="CAH3171699.1"/>
    </source>
</evidence>
<dbReference type="PANTHER" id="PTHR46605:SF1">
    <property type="entry name" value="DEATH DOMAIN-CONTAINING MEMBRANE PROTEIN NRADD"/>
    <property type="match status" value="1"/>
</dbReference>
<feature type="disulfide bond" evidence="1">
    <location>
        <begin position="41"/>
        <end position="54"/>
    </location>
</feature>
<feature type="repeat" description="TNFR-Cys" evidence="1">
    <location>
        <begin position="64"/>
        <end position="109"/>
    </location>
</feature>
<dbReference type="InterPro" id="IPR052302">
    <property type="entry name" value="Neurotrophin_rcpt-DD"/>
</dbReference>
<feature type="domain" description="TNFR-Cys" evidence="5">
    <location>
        <begin position="26"/>
        <end position="62"/>
    </location>
</feature>
<feature type="signal peptide" evidence="4">
    <location>
        <begin position="1"/>
        <end position="20"/>
    </location>
</feature>
<feature type="domain" description="TNFR-Cys" evidence="5">
    <location>
        <begin position="64"/>
        <end position="109"/>
    </location>
</feature>
<protein>
    <recommendedName>
        <fullName evidence="5">TNFR-Cys domain-containing protein</fullName>
    </recommendedName>
</protein>
<keyword evidence="4" id="KW-0732">Signal</keyword>
<dbReference type="CDD" id="cd00185">
    <property type="entry name" value="TNFRSF"/>
    <property type="match status" value="1"/>
</dbReference>
<keyword evidence="3" id="KW-1133">Transmembrane helix</keyword>
<evidence type="ECO:0000256" key="4">
    <source>
        <dbReference type="SAM" id="SignalP"/>
    </source>
</evidence>
<proteinExistence type="predicted"/>
<feature type="non-terminal residue" evidence="6">
    <location>
        <position position="368"/>
    </location>
</feature>
<keyword evidence="1" id="KW-1015">Disulfide bond</keyword>
<feature type="region of interest" description="Disordered" evidence="2">
    <location>
        <begin position="156"/>
        <end position="201"/>
    </location>
</feature>
<accession>A0ABN8QXE9</accession>
<evidence type="ECO:0000256" key="2">
    <source>
        <dbReference type="SAM" id="MobiDB-lite"/>
    </source>
</evidence>